<reference evidence="3" key="1">
    <citation type="journal article" date="2019" name="Int. J. Syst. Evol. Microbiol.">
        <title>The Global Catalogue of Microorganisms (GCM) 10K type strain sequencing project: providing services to taxonomists for standard genome sequencing and annotation.</title>
        <authorList>
            <consortium name="The Broad Institute Genomics Platform"/>
            <consortium name="The Broad Institute Genome Sequencing Center for Infectious Disease"/>
            <person name="Wu L."/>
            <person name="Ma J."/>
        </authorList>
    </citation>
    <scope>NUCLEOTIDE SEQUENCE [LARGE SCALE GENOMIC DNA]</scope>
    <source>
        <strain evidence="3">CGMCC 1.16326</strain>
    </source>
</reference>
<name>A0ABW0HA81_9HYPH</name>
<feature type="signal peptide" evidence="1">
    <location>
        <begin position="1"/>
        <end position="21"/>
    </location>
</feature>
<keyword evidence="1" id="KW-0732">Signal</keyword>
<evidence type="ECO:0000313" key="2">
    <source>
        <dbReference type="EMBL" id="MFC5393971.1"/>
    </source>
</evidence>
<evidence type="ECO:0000313" key="3">
    <source>
        <dbReference type="Proteomes" id="UP001596104"/>
    </source>
</evidence>
<evidence type="ECO:0000256" key="1">
    <source>
        <dbReference type="SAM" id="SignalP"/>
    </source>
</evidence>
<comment type="caution">
    <text evidence="2">The sequence shown here is derived from an EMBL/GenBank/DDBJ whole genome shotgun (WGS) entry which is preliminary data.</text>
</comment>
<protein>
    <submittedName>
        <fullName evidence="2">Uncharacterized protein</fullName>
    </submittedName>
</protein>
<dbReference type="EMBL" id="JBHSLV010000026">
    <property type="protein sequence ID" value="MFC5393971.1"/>
    <property type="molecule type" value="Genomic_DNA"/>
</dbReference>
<accession>A0ABW0HA81</accession>
<feature type="chain" id="PRO_5047225423" evidence="1">
    <location>
        <begin position="22"/>
        <end position="173"/>
    </location>
</feature>
<dbReference type="Proteomes" id="UP001596104">
    <property type="component" value="Unassembled WGS sequence"/>
</dbReference>
<dbReference type="RefSeq" id="WP_377009048.1">
    <property type="nucleotide sequence ID" value="NZ_JBHSLV010000026.1"/>
</dbReference>
<organism evidence="2 3">
    <name type="scientific">Bosea vestrisii</name>
    <dbReference type="NCBI Taxonomy" id="151416"/>
    <lineage>
        <taxon>Bacteria</taxon>
        <taxon>Pseudomonadati</taxon>
        <taxon>Pseudomonadota</taxon>
        <taxon>Alphaproteobacteria</taxon>
        <taxon>Hyphomicrobiales</taxon>
        <taxon>Boseaceae</taxon>
        <taxon>Bosea</taxon>
    </lineage>
</organism>
<sequence length="173" mass="19037">MKVYAAVLTMCLSAGWSTARAELTDLNDFIDGIEKADSDSACQVSEPMSALWKELRLRYVPSVNEKPSEKVSIPARFSAAFGKANIKKRDSEGYRHVIIPLIGVYRGLITNRINFYIGIENGISIISISFKDSKKKVERILGPDLARRTSMSQGYAEIIGRGAGSELVCDLST</sequence>
<keyword evidence="3" id="KW-1185">Reference proteome</keyword>
<proteinExistence type="predicted"/>
<gene>
    <name evidence="2" type="ORF">ACFPPC_15105</name>
</gene>